<feature type="transmembrane region" description="Helical" evidence="9">
    <location>
        <begin position="130"/>
        <end position="147"/>
    </location>
</feature>
<dbReference type="Gene3D" id="1.20.5.1930">
    <property type="match status" value="1"/>
</dbReference>
<organism evidence="12 13">
    <name type="scientific">Paenibacillus dendrobii</name>
    <dbReference type="NCBI Taxonomy" id="2691084"/>
    <lineage>
        <taxon>Bacteria</taxon>
        <taxon>Bacillati</taxon>
        <taxon>Bacillota</taxon>
        <taxon>Bacilli</taxon>
        <taxon>Bacillales</taxon>
        <taxon>Paenibacillaceae</taxon>
        <taxon>Paenibacillus</taxon>
    </lineage>
</organism>
<keyword evidence="13" id="KW-1185">Reference proteome</keyword>
<dbReference type="GO" id="GO:0000155">
    <property type="term" value="F:phosphorelay sensor kinase activity"/>
    <property type="evidence" value="ECO:0007669"/>
    <property type="project" value="InterPro"/>
</dbReference>
<dbReference type="Pfam" id="PF02518">
    <property type="entry name" value="HATPase_c"/>
    <property type="match status" value="1"/>
</dbReference>
<keyword evidence="5" id="KW-0547">Nucleotide-binding</keyword>
<feature type="domain" description="Signal transduction histidine kinase subgroup 3 dimerisation and phosphoacceptor" evidence="11">
    <location>
        <begin position="179"/>
        <end position="244"/>
    </location>
</feature>
<evidence type="ECO:0000313" key="13">
    <source>
        <dbReference type="Proteomes" id="UP000460318"/>
    </source>
</evidence>
<evidence type="ECO:0000256" key="9">
    <source>
        <dbReference type="SAM" id="Phobius"/>
    </source>
</evidence>
<comment type="caution">
    <text evidence="12">The sequence shown here is derived from an EMBL/GenBank/DDBJ whole genome shotgun (WGS) entry which is preliminary data.</text>
</comment>
<dbReference type="Gene3D" id="3.30.565.10">
    <property type="entry name" value="Histidine kinase-like ATPase, C-terminal domain"/>
    <property type="match status" value="1"/>
</dbReference>
<accession>A0A7X3LHY0</accession>
<dbReference type="EMBL" id="WUBI01000004">
    <property type="protein sequence ID" value="MWV46341.1"/>
    <property type="molecule type" value="Genomic_DNA"/>
</dbReference>
<keyword evidence="8" id="KW-0902">Two-component regulatory system</keyword>
<evidence type="ECO:0000256" key="5">
    <source>
        <dbReference type="ARBA" id="ARBA00022741"/>
    </source>
</evidence>
<dbReference type="PANTHER" id="PTHR24421">
    <property type="entry name" value="NITRATE/NITRITE SENSOR PROTEIN NARX-RELATED"/>
    <property type="match status" value="1"/>
</dbReference>
<sequence>MVKDKPLFLLLLFRIVIVLFVAIDVVTRYELSTAVKAATIAGILAIQANDFGRATLPFFKGNRGWYALSMVASIVGIGLYMIFFDSPAADLYYFFPLAEMFLYSTRLETGLIMVHIAVFLTAMITLRASVVSSVIPYMAMLMLVYLFRNNSLQRKKNVSLSAELLDANAKLKEITIVRERTRIAQELHDSIGHGLVAIRMHLEFAENTVEKKPEQSKEVIGKALAISQKSITDLRKAVSVLKEAHTPPPVMHLQESIQDMIDSIQLAERLNIKLQFDEAIEAASLDTKQGIYNTVREAVTNGLKHGGAESFDIIVEKRGSMLHIAVENDGAGCTHIHKSHGLRGIEERIAALQGTVHFSSPDSRGFAVTADIPYSTGTEMN</sequence>
<evidence type="ECO:0000256" key="7">
    <source>
        <dbReference type="ARBA" id="ARBA00022840"/>
    </source>
</evidence>
<evidence type="ECO:0000256" key="4">
    <source>
        <dbReference type="ARBA" id="ARBA00022679"/>
    </source>
</evidence>
<keyword evidence="7" id="KW-0067">ATP-binding</keyword>
<dbReference type="GO" id="GO:0016020">
    <property type="term" value="C:membrane"/>
    <property type="evidence" value="ECO:0007669"/>
    <property type="project" value="InterPro"/>
</dbReference>
<evidence type="ECO:0000256" key="3">
    <source>
        <dbReference type="ARBA" id="ARBA00022553"/>
    </source>
</evidence>
<dbReference type="InterPro" id="IPR050482">
    <property type="entry name" value="Sensor_HK_TwoCompSys"/>
</dbReference>
<reference evidence="12 13" key="1">
    <citation type="submission" date="2019-12" db="EMBL/GenBank/DDBJ databases">
        <title>Paenibacillus sp. nov., an endophytic bacterium isolated from the stem of Dendrobium.</title>
        <authorList>
            <person name="Zhao R."/>
        </authorList>
    </citation>
    <scope>NUCLEOTIDE SEQUENCE [LARGE SCALE GENOMIC DNA]</scope>
    <source>
        <strain evidence="12 13">HJL G12</strain>
    </source>
</reference>
<dbReference type="CDD" id="cd16917">
    <property type="entry name" value="HATPase_UhpB-NarQ-NarX-like"/>
    <property type="match status" value="1"/>
</dbReference>
<dbReference type="InterPro" id="IPR036890">
    <property type="entry name" value="HATPase_C_sf"/>
</dbReference>
<keyword evidence="9" id="KW-1133">Transmembrane helix</keyword>
<protein>
    <recommendedName>
        <fullName evidence="2">histidine kinase</fullName>
        <ecNumber evidence="2">2.7.13.3</ecNumber>
    </recommendedName>
</protein>
<gene>
    <name evidence="12" type="ORF">GRF59_22310</name>
</gene>
<dbReference type="Pfam" id="PF07730">
    <property type="entry name" value="HisKA_3"/>
    <property type="match status" value="1"/>
</dbReference>
<proteinExistence type="predicted"/>
<evidence type="ECO:0000256" key="2">
    <source>
        <dbReference type="ARBA" id="ARBA00012438"/>
    </source>
</evidence>
<comment type="catalytic activity">
    <reaction evidence="1">
        <text>ATP + protein L-histidine = ADP + protein N-phospho-L-histidine.</text>
        <dbReference type="EC" id="2.7.13.3"/>
    </reaction>
</comment>
<keyword evidence="9" id="KW-0812">Transmembrane</keyword>
<dbReference type="SUPFAM" id="SSF55874">
    <property type="entry name" value="ATPase domain of HSP90 chaperone/DNA topoisomerase II/histidine kinase"/>
    <property type="match status" value="1"/>
</dbReference>
<keyword evidence="4" id="KW-0808">Transferase</keyword>
<dbReference type="GO" id="GO:0005524">
    <property type="term" value="F:ATP binding"/>
    <property type="evidence" value="ECO:0007669"/>
    <property type="project" value="UniProtKB-KW"/>
</dbReference>
<keyword evidence="6" id="KW-0418">Kinase</keyword>
<feature type="transmembrane region" description="Helical" evidence="9">
    <location>
        <begin position="7"/>
        <end position="26"/>
    </location>
</feature>
<dbReference type="AlphaFoldDB" id="A0A7X3LHY0"/>
<dbReference type="EC" id="2.7.13.3" evidence="2"/>
<evidence type="ECO:0000256" key="8">
    <source>
        <dbReference type="ARBA" id="ARBA00023012"/>
    </source>
</evidence>
<evidence type="ECO:0000256" key="6">
    <source>
        <dbReference type="ARBA" id="ARBA00022777"/>
    </source>
</evidence>
<keyword evidence="3" id="KW-0597">Phosphoprotein</keyword>
<evidence type="ECO:0000259" key="10">
    <source>
        <dbReference type="Pfam" id="PF02518"/>
    </source>
</evidence>
<feature type="transmembrane region" description="Helical" evidence="9">
    <location>
        <begin position="65"/>
        <end position="84"/>
    </location>
</feature>
<dbReference type="Proteomes" id="UP000460318">
    <property type="component" value="Unassembled WGS sequence"/>
</dbReference>
<name>A0A7X3LHY0_9BACL</name>
<keyword evidence="9" id="KW-0472">Membrane</keyword>
<dbReference type="InterPro" id="IPR003594">
    <property type="entry name" value="HATPase_dom"/>
</dbReference>
<dbReference type="InterPro" id="IPR011712">
    <property type="entry name" value="Sig_transdc_His_kin_sub3_dim/P"/>
</dbReference>
<evidence type="ECO:0000256" key="1">
    <source>
        <dbReference type="ARBA" id="ARBA00000085"/>
    </source>
</evidence>
<dbReference type="GO" id="GO:0046983">
    <property type="term" value="F:protein dimerization activity"/>
    <property type="evidence" value="ECO:0007669"/>
    <property type="project" value="InterPro"/>
</dbReference>
<dbReference type="RefSeq" id="WP_160499938.1">
    <property type="nucleotide sequence ID" value="NZ_WUBI01000004.1"/>
</dbReference>
<evidence type="ECO:0000259" key="11">
    <source>
        <dbReference type="Pfam" id="PF07730"/>
    </source>
</evidence>
<feature type="domain" description="Histidine kinase/HSP90-like ATPase" evidence="10">
    <location>
        <begin position="289"/>
        <end position="374"/>
    </location>
</feature>
<evidence type="ECO:0000313" key="12">
    <source>
        <dbReference type="EMBL" id="MWV46341.1"/>
    </source>
</evidence>
<dbReference type="PANTHER" id="PTHR24421:SF10">
    <property type="entry name" value="NITRATE_NITRITE SENSOR PROTEIN NARQ"/>
    <property type="match status" value="1"/>
</dbReference>